<keyword evidence="1" id="KW-0732">Signal</keyword>
<reference evidence="2 3" key="1">
    <citation type="submission" date="2021-07" db="EMBL/GenBank/DDBJ databases">
        <title>Genomic diversity and antimicrobial resistance of Prevotella spp. isolated from chronic lung disease airways.</title>
        <authorList>
            <person name="Webb K.A."/>
            <person name="Olagoke O.S."/>
            <person name="Baird T."/>
            <person name="Neill J."/>
            <person name="Pham A."/>
            <person name="Wells T.J."/>
            <person name="Ramsay K.A."/>
            <person name="Bell S.C."/>
            <person name="Sarovich D.S."/>
            <person name="Price E.P."/>
        </authorList>
    </citation>
    <scope>NUCLEOTIDE SEQUENCE [LARGE SCALE GENOMIC DNA]</scope>
    <source>
        <strain evidence="2 3">SCHI0011.S.12</strain>
    </source>
</reference>
<comment type="caution">
    <text evidence="2">The sequence shown here is derived from an EMBL/GenBank/DDBJ whole genome shotgun (WGS) entry which is preliminary data.</text>
</comment>
<evidence type="ECO:0000313" key="3">
    <source>
        <dbReference type="Proteomes" id="UP000788426"/>
    </source>
</evidence>
<protein>
    <recommendedName>
        <fullName evidence="4">Glycine zipper domain-containing protein</fullName>
    </recommendedName>
</protein>
<name>A0ABS6YEL3_9BACT</name>
<feature type="signal peptide" evidence="1">
    <location>
        <begin position="1"/>
        <end position="21"/>
    </location>
</feature>
<dbReference type="EMBL" id="JAHXCT010000007">
    <property type="protein sequence ID" value="MBW4770004.1"/>
    <property type="molecule type" value="Genomic_DNA"/>
</dbReference>
<sequence length="276" mass="29657">MKRLVMSVATAALLLSSCGGAQGTGMYIGANMGGMLGSAVGGLFGGMNGSNIGTIIGVAGGAAAGGAIAKSKAERAQQRPFDSSYEGVDGLYSNFNGSDVALSSDNSLSSNLVNASYSNNDDRIYPFGSTQVAQPQDYNTTQTVTVGQLERKAQPQNERTRDIVELRKPRFQDDNNDNILVRNEMAQVTFEIFNNGTEPLYNVDPIVEETTGNKHVYISPTLSVQRIDPGKGIRYTALVTTDKWLKNGNITLKVYARQGARTITAIQEFNIPTRKK</sequence>
<evidence type="ECO:0000313" key="2">
    <source>
        <dbReference type="EMBL" id="MBW4770004.1"/>
    </source>
</evidence>
<gene>
    <name evidence="2" type="ORF">KZO38_09590</name>
</gene>
<dbReference type="PROSITE" id="PS51257">
    <property type="entry name" value="PROKAR_LIPOPROTEIN"/>
    <property type="match status" value="1"/>
</dbReference>
<proteinExistence type="predicted"/>
<dbReference type="Proteomes" id="UP000788426">
    <property type="component" value="Unassembled WGS sequence"/>
</dbReference>
<organism evidence="2 3">
    <name type="scientific">Hoylesella nanceiensis</name>
    <dbReference type="NCBI Taxonomy" id="425941"/>
    <lineage>
        <taxon>Bacteria</taxon>
        <taxon>Pseudomonadati</taxon>
        <taxon>Bacteroidota</taxon>
        <taxon>Bacteroidia</taxon>
        <taxon>Bacteroidales</taxon>
        <taxon>Prevotellaceae</taxon>
        <taxon>Hoylesella</taxon>
    </lineage>
</organism>
<accession>A0ABS6YEL3</accession>
<dbReference type="RefSeq" id="WP_219482173.1">
    <property type="nucleotide sequence ID" value="NZ_JAHXCT010000007.1"/>
</dbReference>
<evidence type="ECO:0000256" key="1">
    <source>
        <dbReference type="SAM" id="SignalP"/>
    </source>
</evidence>
<feature type="chain" id="PRO_5047173473" description="Glycine zipper domain-containing protein" evidence="1">
    <location>
        <begin position="22"/>
        <end position="276"/>
    </location>
</feature>
<keyword evidence="3" id="KW-1185">Reference proteome</keyword>
<evidence type="ECO:0008006" key="4">
    <source>
        <dbReference type="Google" id="ProtNLM"/>
    </source>
</evidence>